<dbReference type="OrthoDB" id="87299at2"/>
<reference evidence="2 3" key="1">
    <citation type="submission" date="2017-02" db="EMBL/GenBank/DDBJ databases">
        <title>The complete genomic sequence of a novel cold adapted crude oil-degrading bacterium Planococcus qaidamina Y42.</title>
        <authorList>
            <person name="Yang R."/>
        </authorList>
    </citation>
    <scope>NUCLEOTIDE SEQUENCE [LARGE SCALE GENOMIC DNA]</scope>
    <source>
        <strain evidence="2 3">Y42</strain>
    </source>
</reference>
<dbReference type="InterPro" id="IPR016181">
    <property type="entry name" value="Acyl_CoA_acyltransferase"/>
</dbReference>
<gene>
    <name evidence="2" type="ORF">B0X71_16690</name>
</gene>
<dbReference type="Proteomes" id="UP000188184">
    <property type="component" value="Chromosome"/>
</dbReference>
<dbReference type="InterPro" id="IPR000182">
    <property type="entry name" value="GNAT_dom"/>
</dbReference>
<protein>
    <submittedName>
        <fullName evidence="2">GNAT family N-acetyltransferase</fullName>
    </submittedName>
</protein>
<dbReference type="AlphaFoldDB" id="A0A1Q2L296"/>
<evidence type="ECO:0000313" key="3">
    <source>
        <dbReference type="Proteomes" id="UP000188184"/>
    </source>
</evidence>
<dbReference type="PANTHER" id="PTHR43415:SF3">
    <property type="entry name" value="GNAT-FAMILY ACETYLTRANSFERASE"/>
    <property type="match status" value="1"/>
</dbReference>
<dbReference type="CDD" id="cd04301">
    <property type="entry name" value="NAT_SF"/>
    <property type="match status" value="1"/>
</dbReference>
<organism evidence="2 3">
    <name type="scientific">Planococcus lenghuensis</name>
    <dbReference type="NCBI Taxonomy" id="2213202"/>
    <lineage>
        <taxon>Bacteria</taxon>
        <taxon>Bacillati</taxon>
        <taxon>Bacillota</taxon>
        <taxon>Bacilli</taxon>
        <taxon>Bacillales</taxon>
        <taxon>Caryophanaceae</taxon>
        <taxon>Planococcus</taxon>
    </lineage>
</organism>
<keyword evidence="3" id="KW-1185">Reference proteome</keyword>
<feature type="domain" description="N-acetyltransferase" evidence="1">
    <location>
        <begin position="15"/>
        <end position="180"/>
    </location>
</feature>
<dbReference type="KEGG" id="pmar:B0X71_16690"/>
<dbReference type="PROSITE" id="PS51186">
    <property type="entry name" value="GNAT"/>
    <property type="match status" value="1"/>
</dbReference>
<proteinExistence type="predicted"/>
<evidence type="ECO:0000313" key="2">
    <source>
        <dbReference type="EMBL" id="AQQ54578.1"/>
    </source>
</evidence>
<dbReference type="PANTHER" id="PTHR43415">
    <property type="entry name" value="SPERMIDINE N(1)-ACETYLTRANSFERASE"/>
    <property type="match status" value="1"/>
</dbReference>
<accession>A0A1Q2L296</accession>
<dbReference type="GO" id="GO:0016747">
    <property type="term" value="F:acyltransferase activity, transferring groups other than amino-acyl groups"/>
    <property type="evidence" value="ECO:0007669"/>
    <property type="project" value="InterPro"/>
</dbReference>
<dbReference type="RefSeq" id="WP_077590475.1">
    <property type="nucleotide sequence ID" value="NZ_CP019640.1"/>
</dbReference>
<evidence type="ECO:0000259" key="1">
    <source>
        <dbReference type="PROSITE" id="PS51186"/>
    </source>
</evidence>
<name>A0A1Q2L296_9BACL</name>
<dbReference type="EMBL" id="CP019640">
    <property type="protein sequence ID" value="AQQ54578.1"/>
    <property type="molecule type" value="Genomic_DNA"/>
</dbReference>
<dbReference type="SUPFAM" id="SSF55729">
    <property type="entry name" value="Acyl-CoA N-acyltransferases (Nat)"/>
    <property type="match status" value="1"/>
</dbReference>
<dbReference type="Pfam" id="PF00583">
    <property type="entry name" value="Acetyltransf_1"/>
    <property type="match status" value="1"/>
</dbReference>
<dbReference type="Gene3D" id="3.40.630.30">
    <property type="match status" value="1"/>
</dbReference>
<sequence>MKVAEQRFCRNGLPYLIRSARQEDAAELSQLRLQMDSETENLDREPGEGFIDASGFEQLIRSDTESDRNLFLVAIADGRIVGFSRCEGNELKRFAHKAEFGIGVLKAYWGNGIGKNLLSESIKWADESGLAKLTLNVLETNEPAIRLYEELGFQAEGVLVNDKTLSDGKFYNTVVMGRLR</sequence>
<keyword evidence="2" id="KW-0808">Transferase</keyword>